<protein>
    <submittedName>
        <fullName evidence="1">Uncharacterized protein</fullName>
    </submittedName>
</protein>
<evidence type="ECO:0000313" key="2">
    <source>
        <dbReference type="Proteomes" id="UP001396334"/>
    </source>
</evidence>
<dbReference type="EMBL" id="JBBPBN010000003">
    <property type="protein sequence ID" value="KAK9042806.1"/>
    <property type="molecule type" value="Genomic_DNA"/>
</dbReference>
<reference evidence="1 2" key="1">
    <citation type="journal article" date="2024" name="G3 (Bethesda)">
        <title>Genome assembly of Hibiscus sabdariffa L. provides insights into metabolisms of medicinal natural products.</title>
        <authorList>
            <person name="Kim T."/>
        </authorList>
    </citation>
    <scope>NUCLEOTIDE SEQUENCE [LARGE SCALE GENOMIC DNA]</scope>
    <source>
        <strain evidence="1">TK-2024</strain>
        <tissue evidence="1">Old leaves</tissue>
    </source>
</reference>
<organism evidence="1 2">
    <name type="scientific">Hibiscus sabdariffa</name>
    <name type="common">roselle</name>
    <dbReference type="NCBI Taxonomy" id="183260"/>
    <lineage>
        <taxon>Eukaryota</taxon>
        <taxon>Viridiplantae</taxon>
        <taxon>Streptophyta</taxon>
        <taxon>Embryophyta</taxon>
        <taxon>Tracheophyta</taxon>
        <taxon>Spermatophyta</taxon>
        <taxon>Magnoliopsida</taxon>
        <taxon>eudicotyledons</taxon>
        <taxon>Gunneridae</taxon>
        <taxon>Pentapetalae</taxon>
        <taxon>rosids</taxon>
        <taxon>malvids</taxon>
        <taxon>Malvales</taxon>
        <taxon>Malvaceae</taxon>
        <taxon>Malvoideae</taxon>
        <taxon>Hibiscus</taxon>
    </lineage>
</organism>
<keyword evidence="2" id="KW-1185">Reference proteome</keyword>
<comment type="caution">
    <text evidence="1">The sequence shown here is derived from an EMBL/GenBank/DDBJ whole genome shotgun (WGS) entry which is preliminary data.</text>
</comment>
<evidence type="ECO:0000313" key="1">
    <source>
        <dbReference type="EMBL" id="KAK9042806.1"/>
    </source>
</evidence>
<sequence length="100" mass="11305">MAKNQLQVLELLACVHVFVTMLYRNRFQAAVEIVSDLACYHFLVAAEVVADRFTLLSAHSRAPEQPSMIETAFLFLADSKTPNFKNELLCIPEYVKKSAK</sequence>
<accession>A0ABR2TZA2</accession>
<name>A0ABR2TZA2_9ROSI</name>
<dbReference type="Proteomes" id="UP001396334">
    <property type="component" value="Unassembled WGS sequence"/>
</dbReference>
<proteinExistence type="predicted"/>
<gene>
    <name evidence="1" type="ORF">V6N11_071163</name>
</gene>